<dbReference type="EMBL" id="JAINZW010000002">
    <property type="protein sequence ID" value="MBZ4038906.1"/>
    <property type="molecule type" value="Genomic_DNA"/>
</dbReference>
<comment type="caution">
    <text evidence="1">The sequence shown here is derived from an EMBL/GenBank/DDBJ whole genome shotgun (WGS) entry which is preliminary data.</text>
</comment>
<name>A0ABS7T4U0_9GAMM</name>
<reference evidence="1 2" key="1">
    <citation type="submission" date="2021-09" db="EMBL/GenBank/DDBJ databases">
        <title>Lysobacter sp. 13A isolated from the river sediment.</title>
        <authorList>
            <person name="Liu H."/>
            <person name="Li S."/>
            <person name="Mao S."/>
        </authorList>
    </citation>
    <scope>NUCLEOTIDE SEQUENCE [LARGE SCALE GENOMIC DNA]</scope>
    <source>
        <strain evidence="1 2">13A</strain>
    </source>
</reference>
<dbReference type="InterPro" id="IPR007709">
    <property type="entry name" value="N-FG_amidohydro"/>
</dbReference>
<dbReference type="SUPFAM" id="SSF53187">
    <property type="entry name" value="Zn-dependent exopeptidases"/>
    <property type="match status" value="1"/>
</dbReference>
<gene>
    <name evidence="1" type="ORF">K6753_05115</name>
</gene>
<evidence type="ECO:0000313" key="1">
    <source>
        <dbReference type="EMBL" id="MBZ4038906.1"/>
    </source>
</evidence>
<dbReference type="Gene3D" id="3.40.630.40">
    <property type="entry name" value="Zn-dependent exopeptidases"/>
    <property type="match status" value="1"/>
</dbReference>
<proteinExistence type="predicted"/>
<evidence type="ECO:0000313" key="2">
    <source>
        <dbReference type="Proteomes" id="UP001430954"/>
    </source>
</evidence>
<dbReference type="Proteomes" id="UP001430954">
    <property type="component" value="Unassembled WGS sequence"/>
</dbReference>
<organism evidence="1 2">
    <name type="scientific">Novilysobacter selenitireducens</name>
    <dbReference type="NCBI Taxonomy" id="2872639"/>
    <lineage>
        <taxon>Bacteria</taxon>
        <taxon>Pseudomonadati</taxon>
        <taxon>Pseudomonadota</taxon>
        <taxon>Gammaproteobacteria</taxon>
        <taxon>Lysobacterales</taxon>
        <taxon>Lysobacteraceae</taxon>
        <taxon>Novilysobacter</taxon>
    </lineage>
</organism>
<dbReference type="Pfam" id="PF05013">
    <property type="entry name" value="FGase"/>
    <property type="match status" value="1"/>
</dbReference>
<dbReference type="RefSeq" id="WP_223675106.1">
    <property type="nucleotide sequence ID" value="NZ_JAINZW010000002.1"/>
</dbReference>
<sequence>MPGLVAECREWELTLGDGPVIAAAVHDGHGMRAALQPYLAIDTATRRRDEDPLTGVLTSVGDVQLRVRASRFEADLNRPRELAISRDPANTWGIQVWDESLPDVEIERSLAYHDRFYAMVRRLMDAAIDRFGQVLVLDIHSYNHRRDGADAEPADVKGNPEIDLGVTTLDHGRHGRLLERFSDALRSVPLQGRTPDVRNNVRYDGGGHFPEWLYSTYGDAVCAISLEYKKVFMDEWSGQADIGALYDMRDGLRAAVAAARPELSA</sequence>
<protein>
    <submittedName>
        <fullName evidence="1">N-formylglutamate amidohydrolase</fullName>
    </submittedName>
</protein>
<accession>A0ABS7T4U0</accession>
<keyword evidence="2" id="KW-1185">Reference proteome</keyword>